<comment type="catalytic activity">
    <reaction evidence="1">
        <text>ATP-independent breakage of single-stranded DNA, followed by passage and rejoining.</text>
        <dbReference type="EC" id="5.6.2.1"/>
    </reaction>
</comment>
<evidence type="ECO:0000256" key="5">
    <source>
        <dbReference type="ARBA" id="ARBA00022771"/>
    </source>
</evidence>
<dbReference type="AlphaFoldDB" id="A0A9P1VXP7"/>
<feature type="region of interest" description="Disordered" evidence="14">
    <location>
        <begin position="239"/>
        <end position="283"/>
    </location>
</feature>
<proteinExistence type="inferred from homology"/>
<dbReference type="Gene3D" id="3.40.50.140">
    <property type="match status" value="1"/>
</dbReference>
<feature type="domain" description="Topo IA-type catalytic" evidence="15">
    <location>
        <begin position="154"/>
        <end position="607"/>
    </location>
</feature>
<keyword evidence="8" id="KW-0238">DNA-binding</keyword>
<dbReference type="GO" id="GO:0006281">
    <property type="term" value="P:DNA repair"/>
    <property type="evidence" value="ECO:0007669"/>
    <property type="project" value="TreeGrafter"/>
</dbReference>
<evidence type="ECO:0000256" key="12">
    <source>
        <dbReference type="ARBA" id="ARBA00032235"/>
    </source>
</evidence>
<accession>A0A9P1VXP7</accession>
<keyword evidence="5" id="KW-0863">Zinc-finger</keyword>
<dbReference type="InterPro" id="IPR006171">
    <property type="entry name" value="TOPRIM_dom"/>
</dbReference>
<evidence type="ECO:0000259" key="15">
    <source>
        <dbReference type="PROSITE" id="PS52039"/>
    </source>
</evidence>
<dbReference type="GO" id="GO:0008270">
    <property type="term" value="F:zinc ion binding"/>
    <property type="evidence" value="ECO:0007669"/>
    <property type="project" value="UniProtKB-KW"/>
</dbReference>
<dbReference type="CDD" id="cd03362">
    <property type="entry name" value="TOPRIM_TopoIA_TopoIII"/>
    <property type="match status" value="1"/>
</dbReference>
<gene>
    <name evidence="16" type="primary">topB_3</name>
    <name evidence="16" type="ORF">PAERUG_P19_London_7_VIM_2_05_10_05628</name>
</gene>
<dbReference type="GO" id="GO:0003917">
    <property type="term" value="F:DNA topoisomerase type I (single strand cut, ATP-independent) activity"/>
    <property type="evidence" value="ECO:0007669"/>
    <property type="project" value="UniProtKB-EC"/>
</dbReference>
<dbReference type="Gene3D" id="1.10.460.10">
    <property type="entry name" value="Topoisomerase I, domain 2"/>
    <property type="match status" value="1"/>
</dbReference>
<dbReference type="InterPro" id="IPR013824">
    <property type="entry name" value="Topo_IA_cen_sub1"/>
</dbReference>
<dbReference type="SMART" id="SM00437">
    <property type="entry name" value="TOP1Ac"/>
    <property type="match status" value="1"/>
</dbReference>
<keyword evidence="4" id="KW-0677">Repeat</keyword>
<name>A0A9P1VXP7_PSEAI</name>
<evidence type="ECO:0000256" key="14">
    <source>
        <dbReference type="SAM" id="MobiDB-lite"/>
    </source>
</evidence>
<sequence length="728" mass="81629">MANTTVVLFEKPDQARKHGAFMGIAQQNRGYLVAKNGWILTHAIGHLAELLEPDEISPEYKRWTLNGLPIRPGEWRYKAVAEKKEQYKVVIDLLKKADEIIIATDCGREGELIARELIGISGNTKAKLQRFWASSLDEESLRKAWNALRNGREFDGLYLASLIRQRCDWLWGMNLSRAATLALAPPKVVYPIGRVQTPVVALVVWRHLAIKNFVPKDYFELSATIATQKGTLKLRYAPRDDEKRIKDRPSAQAMADRATGATGPLQVEKNTRKETPPPFPRLSDLQKEANRRWSWSLDKTLDVAQELYDAEYATYPRTDSTKMPTEQIDSVVPILQGLIQNGMVPPLSVTGTKEPIYRKDRFVPDAVIQEESEHHAILPTLNFPSMERLSADQQKLYGMIAFWFIRAISPDYVFSECVVSMNANGVPLKATGKTPLQQGFKALSMKHAADADAEQEPAAEDQNAVFPPLDNGDQGRVDKVEIEAKKTTPPAYYTEASLLDDMMSIHKFVENPAYKARLKEKSGLGTEATRAATVKDLRKRKLIIPRGKKQIDAPPATIAMIQRLPKQLVDPGLTAVWEDYMEEVRHGRADFNQVMAAIEQMIAKHVSFFQNLGLNEERASNDAKFELKLEHNGHKASCPECSKPMGYREGQYGGFWSCSGYPDCTVRLKADPTGKPLPPVQLQLGATCPKCKKKPLALRTGPRGQFWACTAFPKCRYTEEVPTGTKTA</sequence>
<dbReference type="PRINTS" id="PR00417">
    <property type="entry name" value="PRTPISMRASEI"/>
</dbReference>
<dbReference type="InterPro" id="IPR003601">
    <property type="entry name" value="Topo_IA_2"/>
</dbReference>
<feature type="region of interest" description="Disordered" evidence="14">
    <location>
        <begin position="453"/>
        <end position="472"/>
    </location>
</feature>
<dbReference type="Gene3D" id="1.10.290.10">
    <property type="entry name" value="Topoisomerase I, domain 4"/>
    <property type="match status" value="1"/>
</dbReference>
<dbReference type="InterPro" id="IPR003602">
    <property type="entry name" value="Topo_IA_DNA-bd_dom"/>
</dbReference>
<dbReference type="InterPro" id="IPR013497">
    <property type="entry name" value="Topo_IA_cen"/>
</dbReference>
<evidence type="ECO:0000256" key="10">
    <source>
        <dbReference type="ARBA" id="ARBA00030003"/>
    </source>
</evidence>
<dbReference type="InterPro" id="IPR013826">
    <property type="entry name" value="Topo_IA_cen_sub3"/>
</dbReference>
<dbReference type="Gene3D" id="2.70.20.10">
    <property type="entry name" value="Topoisomerase I, domain 3"/>
    <property type="match status" value="1"/>
</dbReference>
<evidence type="ECO:0000256" key="9">
    <source>
        <dbReference type="ARBA" id="ARBA00023235"/>
    </source>
</evidence>
<evidence type="ECO:0000256" key="2">
    <source>
        <dbReference type="ARBA" id="ARBA00009446"/>
    </source>
</evidence>
<dbReference type="Pfam" id="PF01751">
    <property type="entry name" value="Toprim"/>
    <property type="match status" value="1"/>
</dbReference>
<evidence type="ECO:0000256" key="8">
    <source>
        <dbReference type="ARBA" id="ARBA00023125"/>
    </source>
</evidence>
<evidence type="ECO:0000256" key="6">
    <source>
        <dbReference type="ARBA" id="ARBA00022833"/>
    </source>
</evidence>
<dbReference type="SUPFAM" id="SSF57783">
    <property type="entry name" value="Zinc beta-ribbon"/>
    <property type="match status" value="2"/>
</dbReference>
<dbReference type="GO" id="GO:0043597">
    <property type="term" value="C:cytoplasmic replication fork"/>
    <property type="evidence" value="ECO:0007669"/>
    <property type="project" value="TreeGrafter"/>
</dbReference>
<dbReference type="RefSeq" id="WP_003149058.1">
    <property type="nucleotide sequence ID" value="NZ_CAADND010000127.1"/>
</dbReference>
<comment type="similarity">
    <text evidence="2">Belongs to the type IA topoisomerase family.</text>
</comment>
<dbReference type="EMBL" id="CVVU01000245">
    <property type="protein sequence ID" value="CRP81018.1"/>
    <property type="molecule type" value="Genomic_DNA"/>
</dbReference>
<dbReference type="InterPro" id="IPR013498">
    <property type="entry name" value="Topo_IA_Znf"/>
</dbReference>
<keyword evidence="6" id="KW-0862">Zinc</keyword>
<dbReference type="SMART" id="SM00436">
    <property type="entry name" value="TOP1Bc"/>
    <property type="match status" value="1"/>
</dbReference>
<protein>
    <recommendedName>
        <fullName evidence="3">DNA topoisomerase</fullName>
        <ecNumber evidence="3">5.6.2.1</ecNumber>
    </recommendedName>
    <alternativeName>
        <fullName evidence="13">Omega-protein</fullName>
    </alternativeName>
    <alternativeName>
        <fullName evidence="12">Relaxing enzyme</fullName>
    </alternativeName>
    <alternativeName>
        <fullName evidence="10">Swivelase</fullName>
    </alternativeName>
    <alternativeName>
        <fullName evidence="11">Untwisting enzyme</fullName>
    </alternativeName>
</protein>
<keyword evidence="9 16" id="KW-0413">Isomerase</keyword>
<reference evidence="17" key="1">
    <citation type="submission" date="2015-06" db="EMBL/GenBank/DDBJ databases">
        <authorList>
            <person name="Radhakrishnan Rajesh"/>
            <person name="Underwood Anthony"/>
            <person name="Al-Shahib Ali"/>
        </authorList>
    </citation>
    <scope>NUCLEOTIDE SEQUENCE [LARGE SCALE GENOMIC DNA]</scope>
    <source>
        <strain evidence="17">P19_London_7_VIM_2_05_10</strain>
    </source>
</reference>
<evidence type="ECO:0000313" key="17">
    <source>
        <dbReference type="Proteomes" id="UP000045039"/>
    </source>
</evidence>
<evidence type="ECO:0000313" key="16">
    <source>
        <dbReference type="EMBL" id="CRP81018.1"/>
    </source>
</evidence>
<evidence type="ECO:0000256" key="1">
    <source>
        <dbReference type="ARBA" id="ARBA00000213"/>
    </source>
</evidence>
<dbReference type="CDD" id="cd00186">
    <property type="entry name" value="TOP1Ac"/>
    <property type="match status" value="1"/>
</dbReference>
<dbReference type="SMART" id="SM00493">
    <property type="entry name" value="TOPRIM"/>
    <property type="match status" value="1"/>
</dbReference>
<dbReference type="GO" id="GO:0006265">
    <property type="term" value="P:DNA topological change"/>
    <property type="evidence" value="ECO:0007669"/>
    <property type="project" value="InterPro"/>
</dbReference>
<dbReference type="Pfam" id="PF01131">
    <property type="entry name" value="Topoisom_bac"/>
    <property type="match status" value="1"/>
</dbReference>
<dbReference type="Pfam" id="PF01396">
    <property type="entry name" value="Zn_ribbon_Top1"/>
    <property type="match status" value="2"/>
</dbReference>
<evidence type="ECO:0000256" key="3">
    <source>
        <dbReference type="ARBA" id="ARBA00012891"/>
    </source>
</evidence>
<dbReference type="InterPro" id="IPR000380">
    <property type="entry name" value="Topo_IA"/>
</dbReference>
<evidence type="ECO:0000256" key="11">
    <source>
        <dbReference type="ARBA" id="ARBA00031985"/>
    </source>
</evidence>
<dbReference type="GO" id="GO:0003677">
    <property type="term" value="F:DNA binding"/>
    <property type="evidence" value="ECO:0007669"/>
    <property type="project" value="UniProtKB-KW"/>
</dbReference>
<dbReference type="PANTHER" id="PTHR11390">
    <property type="entry name" value="PROKARYOTIC DNA TOPOISOMERASE"/>
    <property type="match status" value="1"/>
</dbReference>
<keyword evidence="7" id="KW-0799">Topoisomerase</keyword>
<feature type="compositionally biased region" description="Basic and acidic residues" evidence="14">
    <location>
        <begin position="239"/>
        <end position="249"/>
    </location>
</feature>
<organism evidence="16 17">
    <name type="scientific">Pseudomonas aeruginosa</name>
    <dbReference type="NCBI Taxonomy" id="287"/>
    <lineage>
        <taxon>Bacteria</taxon>
        <taxon>Pseudomonadati</taxon>
        <taxon>Pseudomonadota</taxon>
        <taxon>Gammaproteobacteria</taxon>
        <taxon>Pseudomonadales</taxon>
        <taxon>Pseudomonadaceae</taxon>
        <taxon>Pseudomonas</taxon>
    </lineage>
</organism>
<evidence type="ECO:0000256" key="4">
    <source>
        <dbReference type="ARBA" id="ARBA00022737"/>
    </source>
</evidence>
<evidence type="ECO:0000256" key="13">
    <source>
        <dbReference type="ARBA" id="ARBA00032877"/>
    </source>
</evidence>
<dbReference type="Gene3D" id="3.30.65.10">
    <property type="entry name" value="Bacterial Topoisomerase I, domain 1"/>
    <property type="match status" value="2"/>
</dbReference>
<dbReference type="Proteomes" id="UP000045039">
    <property type="component" value="Unassembled WGS sequence"/>
</dbReference>
<dbReference type="InterPro" id="IPR023405">
    <property type="entry name" value="Topo_IA_core_domain"/>
</dbReference>
<dbReference type="PANTHER" id="PTHR11390:SF21">
    <property type="entry name" value="DNA TOPOISOMERASE 3-ALPHA"/>
    <property type="match status" value="1"/>
</dbReference>
<dbReference type="EC" id="5.6.2.1" evidence="3"/>
<dbReference type="GO" id="GO:0006310">
    <property type="term" value="P:DNA recombination"/>
    <property type="evidence" value="ECO:0007669"/>
    <property type="project" value="TreeGrafter"/>
</dbReference>
<evidence type="ECO:0000256" key="7">
    <source>
        <dbReference type="ARBA" id="ARBA00023029"/>
    </source>
</evidence>
<dbReference type="PROSITE" id="PS52039">
    <property type="entry name" value="TOPO_IA_2"/>
    <property type="match status" value="1"/>
</dbReference>
<keyword evidence="5" id="KW-0479">Metal-binding</keyword>
<comment type="caution">
    <text evidence="16">The sequence shown here is derived from an EMBL/GenBank/DDBJ whole genome shotgun (WGS) entry which is preliminary data.</text>
</comment>
<dbReference type="InterPro" id="IPR013825">
    <property type="entry name" value="Topo_IA_cen_sub2"/>
</dbReference>
<dbReference type="SUPFAM" id="SSF56712">
    <property type="entry name" value="Prokaryotic type I DNA topoisomerase"/>
    <property type="match status" value="1"/>
</dbReference>
<dbReference type="InterPro" id="IPR034144">
    <property type="entry name" value="TOPRIM_TopoIII"/>
</dbReference>